<protein>
    <submittedName>
        <fullName evidence="2">DUF3011 domain-containing protein</fullName>
    </submittedName>
</protein>
<feature type="signal peptide" evidence="1">
    <location>
        <begin position="1"/>
        <end position="20"/>
    </location>
</feature>
<keyword evidence="1" id="KW-0732">Signal</keyword>
<proteinExistence type="predicted"/>
<dbReference type="EMBL" id="CP071796">
    <property type="protein sequence ID" value="QTD47147.1"/>
    <property type="molecule type" value="Genomic_DNA"/>
</dbReference>
<dbReference type="Pfam" id="PF11218">
    <property type="entry name" value="DUF3011"/>
    <property type="match status" value="1"/>
</dbReference>
<dbReference type="InterPro" id="IPR021381">
    <property type="entry name" value="DUF3011"/>
</dbReference>
<accession>A0A975H7K2</accession>
<dbReference type="AlphaFoldDB" id="A0A975H7K2"/>
<dbReference type="Proteomes" id="UP000663903">
    <property type="component" value="Chromosome"/>
</dbReference>
<name>A0A975H7K2_9BURK</name>
<dbReference type="RefSeq" id="WP_208011043.1">
    <property type="nucleotide sequence ID" value="NZ_CP071796.1"/>
</dbReference>
<evidence type="ECO:0000256" key="1">
    <source>
        <dbReference type="SAM" id="SignalP"/>
    </source>
</evidence>
<dbReference type="KEGG" id="otd:J1M35_09910"/>
<keyword evidence="3" id="KW-1185">Reference proteome</keyword>
<evidence type="ECO:0000313" key="3">
    <source>
        <dbReference type="Proteomes" id="UP000663903"/>
    </source>
</evidence>
<feature type="chain" id="PRO_5037146208" evidence="1">
    <location>
        <begin position="21"/>
        <end position="209"/>
    </location>
</feature>
<organism evidence="2 3">
    <name type="scientific">Ottowia testudinis</name>
    <dbReference type="NCBI Taxonomy" id="2816950"/>
    <lineage>
        <taxon>Bacteria</taxon>
        <taxon>Pseudomonadati</taxon>
        <taxon>Pseudomonadota</taxon>
        <taxon>Betaproteobacteria</taxon>
        <taxon>Burkholderiales</taxon>
        <taxon>Comamonadaceae</taxon>
        <taxon>Ottowia</taxon>
    </lineage>
</organism>
<dbReference type="PROSITE" id="PS51257">
    <property type="entry name" value="PROKAR_LIPOPROTEIN"/>
    <property type="match status" value="1"/>
</dbReference>
<reference evidence="2" key="1">
    <citation type="submission" date="2021-03" db="EMBL/GenBank/DDBJ databases">
        <title>Ottowia sp. 27C isolated from the cloaca of a Giant Asian pond turtle (Heosemys grandis).</title>
        <authorList>
            <person name="Spergser J."/>
            <person name="Busse H.-J."/>
        </authorList>
    </citation>
    <scope>NUCLEOTIDE SEQUENCE</scope>
    <source>
        <strain evidence="2">27C</strain>
    </source>
</reference>
<gene>
    <name evidence="2" type="ORF">J1M35_09910</name>
</gene>
<sequence>MTRSRFALGLATVAAALALAGCETYGPVYGSPGGPGYGYPVGSPVGGAVNNWPGYGGPVYGQPDYSQPAHGGVFRCESEQGAYRECGVPGGGQASLVRQLSESACVPGRTWGQRGAAVWVNAGCRAEFAVQGGYGYGGGPVGGYAGGAVVTCSSEEGRTATCGWDPRMGRPMLIEQLSSAPCHEGMSWGQSGRGEIWVSRGCRGRFGVR</sequence>
<evidence type="ECO:0000313" key="2">
    <source>
        <dbReference type="EMBL" id="QTD47147.1"/>
    </source>
</evidence>